<organism evidence="1 2">
    <name type="scientific">Escherichia coli</name>
    <dbReference type="NCBI Taxonomy" id="562"/>
    <lineage>
        <taxon>Bacteria</taxon>
        <taxon>Pseudomonadati</taxon>
        <taxon>Pseudomonadota</taxon>
        <taxon>Gammaproteobacteria</taxon>
        <taxon>Enterobacterales</taxon>
        <taxon>Enterobacteriaceae</taxon>
        <taxon>Escherichia</taxon>
    </lineage>
</organism>
<dbReference type="EMBL" id="UGAW01000001">
    <property type="protein sequence ID" value="STG53031.1"/>
    <property type="molecule type" value="Genomic_DNA"/>
</dbReference>
<evidence type="ECO:0000313" key="1">
    <source>
        <dbReference type="EMBL" id="STG53031.1"/>
    </source>
</evidence>
<gene>
    <name evidence="1" type="ORF">NCTC11112_03561</name>
</gene>
<dbReference type="AlphaFoldDB" id="A0A376MRE8"/>
<proteinExistence type="predicted"/>
<accession>A0A376MRE8</accession>
<evidence type="ECO:0000313" key="2">
    <source>
        <dbReference type="Proteomes" id="UP000254817"/>
    </source>
</evidence>
<protein>
    <submittedName>
        <fullName evidence="1">Uncharacterized protein</fullName>
    </submittedName>
</protein>
<reference evidence="1 2" key="1">
    <citation type="submission" date="2018-06" db="EMBL/GenBank/DDBJ databases">
        <authorList>
            <consortium name="Pathogen Informatics"/>
            <person name="Doyle S."/>
        </authorList>
    </citation>
    <scope>NUCLEOTIDE SEQUENCE [LARGE SCALE GENOMIC DNA]</scope>
    <source>
        <strain evidence="1 2">NCTC11112</strain>
    </source>
</reference>
<dbReference type="Proteomes" id="UP000254817">
    <property type="component" value="Unassembled WGS sequence"/>
</dbReference>
<name>A0A376MRE8_ECOLX</name>
<sequence length="51" mass="5549">MFIGHLPAGYLITCTLVKRLPLIARHARWAMVIGLVGAIAPDFDLFLVLSG</sequence>